<evidence type="ECO:0000313" key="3">
    <source>
        <dbReference type="Proteomes" id="UP001163821"/>
    </source>
</evidence>
<evidence type="ECO:0008006" key="4">
    <source>
        <dbReference type="Google" id="ProtNLM"/>
    </source>
</evidence>
<comment type="caution">
    <text evidence="2">The sequence shown here is derived from an EMBL/GenBank/DDBJ whole genome shotgun (WGS) entry which is preliminary data.</text>
</comment>
<reference evidence="2" key="1">
    <citation type="submission" date="2022-10" db="EMBL/GenBank/DDBJ databases">
        <title>Gaoshiqiia sediminis gen. nov., sp. nov., isolated from coastal sediment.</title>
        <authorList>
            <person name="Yu W.X."/>
            <person name="Mu D.S."/>
            <person name="Du J.Z."/>
            <person name="Liang Y.Q."/>
        </authorList>
    </citation>
    <scope>NUCLEOTIDE SEQUENCE</scope>
    <source>
        <strain evidence="2">A06</strain>
    </source>
</reference>
<keyword evidence="3" id="KW-1185">Reference proteome</keyword>
<evidence type="ECO:0000256" key="1">
    <source>
        <dbReference type="SAM" id="SignalP"/>
    </source>
</evidence>
<dbReference type="RefSeq" id="WP_282590287.1">
    <property type="nucleotide sequence ID" value="NZ_JAPAAF010000002.1"/>
</dbReference>
<name>A0AA41Y692_9BACT</name>
<keyword evidence="1" id="KW-0732">Signal</keyword>
<sequence length="232" mass="26192">MKMFFVVLCMLFLTFQAYAQVQKGDLITSVEGNYRKDNRESGVYTNSTSIQRNLLDVGGMVGFAFSDRIVAGFGLDYVNNKETRTNRLFLADQLQMEEMQLKSKGFAPNLFLGYYFPVVDRLYLSSTLKVSYGKIKSDFGSIYVGREMLNSEGLTSLDPDKNYARGYSGSSDADLFGLSLNPELTWFAIEKFGIYLGLGGIEYALSDWDTDNSNWLISFSPAYWTFGIKIRA</sequence>
<evidence type="ECO:0000313" key="2">
    <source>
        <dbReference type="EMBL" id="MCW0481678.1"/>
    </source>
</evidence>
<feature type="signal peptide" evidence="1">
    <location>
        <begin position="1"/>
        <end position="19"/>
    </location>
</feature>
<accession>A0AA41Y692</accession>
<proteinExistence type="predicted"/>
<dbReference type="AlphaFoldDB" id="A0AA41Y692"/>
<gene>
    <name evidence="2" type="ORF">N2K84_02980</name>
</gene>
<protein>
    <recommendedName>
        <fullName evidence="4">Outer membrane protein beta-barrel domain-containing protein</fullName>
    </recommendedName>
</protein>
<dbReference type="Proteomes" id="UP001163821">
    <property type="component" value="Unassembled WGS sequence"/>
</dbReference>
<feature type="chain" id="PRO_5041413581" description="Outer membrane protein beta-barrel domain-containing protein" evidence="1">
    <location>
        <begin position="20"/>
        <end position="232"/>
    </location>
</feature>
<organism evidence="2 3">
    <name type="scientific">Gaoshiqia sediminis</name>
    <dbReference type="NCBI Taxonomy" id="2986998"/>
    <lineage>
        <taxon>Bacteria</taxon>
        <taxon>Pseudomonadati</taxon>
        <taxon>Bacteroidota</taxon>
        <taxon>Bacteroidia</taxon>
        <taxon>Marinilabiliales</taxon>
        <taxon>Prolixibacteraceae</taxon>
        <taxon>Gaoshiqia</taxon>
    </lineage>
</organism>
<dbReference type="EMBL" id="JAPAAF010000002">
    <property type="protein sequence ID" value="MCW0481678.1"/>
    <property type="molecule type" value="Genomic_DNA"/>
</dbReference>